<dbReference type="PANTHER" id="PTHR42923">
    <property type="entry name" value="PROTOPORPHYRINOGEN OXIDASE"/>
    <property type="match status" value="1"/>
</dbReference>
<evidence type="ECO:0000259" key="1">
    <source>
        <dbReference type="Pfam" id="PF01593"/>
    </source>
</evidence>
<name>A0ABQ5U2G9_9PROT</name>
<sequence length="442" mass="49419">MKDVAVIGSGISGLSAAWLLSLNHRVTLFEKDDRLGGHSNTTTVDGNNVDTGFIVYNDTNYPNLVALFDHLGILTQPSDMSFSVSRDEGALEYAGHSLGGMFVQKRNLFRPSYLGMMKDILRFYREAPMLAADPEKSAMTLGDYLHAGGYGRTFIQDHILPMGAAIWSTPAQEMLEFPAVSFIRFCENHGLLRLKDRPRWRTVTGGSQQYVSRISDFLGDGVRLNSAVSKVRPDRKGVLIECRNGYSARFDEVVIATHANQALSLLETPDTLHRKLLGAFRYAKNLAILHTDPSLMPRRRAAWSSWNYLARTDAAAPDTNLCVTYWMNRLHDLTGPKDYFVTLNPIHAPAEGTVLRSFPYEHPVFDPQAMEAQRLLWSLQGQNKLWFCGSYFGYGFHEDGLQSGLAVAEALGGALRPWQTRPHQSRICLPDNYVETKLSKVG</sequence>
<reference evidence="2" key="2">
    <citation type="submission" date="2023-01" db="EMBL/GenBank/DDBJ databases">
        <title>Draft genome sequence of Sneathiella chinensis strain NBRC 103408.</title>
        <authorList>
            <person name="Sun Q."/>
            <person name="Mori K."/>
        </authorList>
    </citation>
    <scope>NUCLEOTIDE SEQUENCE</scope>
    <source>
        <strain evidence="2">NBRC 103408</strain>
    </source>
</reference>
<dbReference type="InterPro" id="IPR050464">
    <property type="entry name" value="Zeta_carotene_desat/Oxidored"/>
</dbReference>
<evidence type="ECO:0000313" key="2">
    <source>
        <dbReference type="EMBL" id="GLQ05938.1"/>
    </source>
</evidence>
<reference evidence="2" key="1">
    <citation type="journal article" date="2014" name="Int. J. Syst. Evol. Microbiol.">
        <title>Complete genome of a new Firmicutes species belonging to the dominant human colonic microbiota ('Ruminococcus bicirculans') reveals two chromosomes and a selective capacity to utilize plant glucans.</title>
        <authorList>
            <consortium name="NISC Comparative Sequencing Program"/>
            <person name="Wegmann U."/>
            <person name="Louis P."/>
            <person name="Goesmann A."/>
            <person name="Henrissat B."/>
            <person name="Duncan S.H."/>
            <person name="Flint H.J."/>
        </authorList>
    </citation>
    <scope>NUCLEOTIDE SEQUENCE</scope>
    <source>
        <strain evidence="2">NBRC 103408</strain>
    </source>
</reference>
<dbReference type="SUPFAM" id="SSF51905">
    <property type="entry name" value="FAD/NAD(P)-binding domain"/>
    <property type="match status" value="1"/>
</dbReference>
<dbReference type="PANTHER" id="PTHR42923:SF17">
    <property type="entry name" value="AMINE OXIDASE DOMAIN-CONTAINING PROTEIN"/>
    <property type="match status" value="1"/>
</dbReference>
<proteinExistence type="predicted"/>
<organism evidence="2 3">
    <name type="scientific">Sneathiella chinensis</name>
    <dbReference type="NCBI Taxonomy" id="349750"/>
    <lineage>
        <taxon>Bacteria</taxon>
        <taxon>Pseudomonadati</taxon>
        <taxon>Pseudomonadota</taxon>
        <taxon>Alphaproteobacteria</taxon>
        <taxon>Sneathiellales</taxon>
        <taxon>Sneathiellaceae</taxon>
        <taxon>Sneathiella</taxon>
    </lineage>
</organism>
<dbReference type="InterPro" id="IPR036188">
    <property type="entry name" value="FAD/NAD-bd_sf"/>
</dbReference>
<dbReference type="Pfam" id="PF01593">
    <property type="entry name" value="Amino_oxidase"/>
    <property type="match status" value="1"/>
</dbReference>
<comment type="caution">
    <text evidence="2">The sequence shown here is derived from an EMBL/GenBank/DDBJ whole genome shotgun (WGS) entry which is preliminary data.</text>
</comment>
<accession>A0ABQ5U2G9</accession>
<dbReference type="EMBL" id="BSNF01000001">
    <property type="protein sequence ID" value="GLQ05938.1"/>
    <property type="molecule type" value="Genomic_DNA"/>
</dbReference>
<feature type="domain" description="Amine oxidase" evidence="1">
    <location>
        <begin position="11"/>
        <end position="276"/>
    </location>
</feature>
<evidence type="ECO:0000313" key="3">
    <source>
        <dbReference type="Proteomes" id="UP001161409"/>
    </source>
</evidence>
<dbReference type="Gene3D" id="1.10.405.20">
    <property type="match status" value="1"/>
</dbReference>
<dbReference type="RefSeq" id="WP_169559894.1">
    <property type="nucleotide sequence ID" value="NZ_BSNF01000001.1"/>
</dbReference>
<gene>
    <name evidence="2" type="ORF">GCM10007924_11590</name>
</gene>
<keyword evidence="3" id="KW-1185">Reference proteome</keyword>
<protein>
    <submittedName>
        <fullName evidence="2">NAD/FAD-binding protein</fullName>
    </submittedName>
</protein>
<dbReference type="Gene3D" id="3.30.70.1990">
    <property type="match status" value="1"/>
</dbReference>
<dbReference type="Gene3D" id="3.50.50.60">
    <property type="entry name" value="FAD/NAD(P)-binding domain"/>
    <property type="match status" value="1"/>
</dbReference>
<dbReference type="Proteomes" id="UP001161409">
    <property type="component" value="Unassembled WGS sequence"/>
</dbReference>
<dbReference type="InterPro" id="IPR002937">
    <property type="entry name" value="Amino_oxidase"/>
</dbReference>